<feature type="region of interest" description="Disordered" evidence="2">
    <location>
        <begin position="200"/>
        <end position="223"/>
    </location>
</feature>
<gene>
    <name evidence="4" type="ORF">BVC80_8987g62</name>
</gene>
<dbReference type="SMART" id="SM00582">
    <property type="entry name" value="RPR"/>
    <property type="match status" value="1"/>
</dbReference>
<dbReference type="Proteomes" id="UP000195402">
    <property type="component" value="Unassembled WGS sequence"/>
</dbReference>
<dbReference type="GO" id="GO:0000993">
    <property type="term" value="F:RNA polymerase II complex binding"/>
    <property type="evidence" value="ECO:0007669"/>
    <property type="project" value="InterPro"/>
</dbReference>
<dbReference type="FunCoup" id="A0A200QJF6">
    <property type="interactions" value="2041"/>
</dbReference>
<dbReference type="InterPro" id="IPR057242">
    <property type="entry name" value="PCFS4-like"/>
</dbReference>
<dbReference type="PANTHER" id="PTHR15921:SF12">
    <property type="entry name" value="POLYADENYLATION AND CLEAVAGE FACTOR HOMOLOG 4"/>
    <property type="match status" value="1"/>
</dbReference>
<accession>A0A200QJF6</accession>
<dbReference type="Pfam" id="PF23228">
    <property type="entry name" value="zf_PCFS4"/>
    <property type="match status" value="1"/>
</dbReference>
<dbReference type="PANTHER" id="PTHR15921">
    <property type="entry name" value="PRE-MRNA CLEAVAGE COMPLEX II"/>
    <property type="match status" value="1"/>
</dbReference>
<dbReference type="EMBL" id="MVGT01001898">
    <property type="protein sequence ID" value="OVA10574.1"/>
    <property type="molecule type" value="Genomic_DNA"/>
</dbReference>
<dbReference type="OrthoDB" id="2129491at2759"/>
<evidence type="ECO:0000259" key="3">
    <source>
        <dbReference type="PROSITE" id="PS51391"/>
    </source>
</evidence>
<feature type="domain" description="CID" evidence="3">
    <location>
        <begin position="72"/>
        <end position="200"/>
    </location>
</feature>
<evidence type="ECO:0000313" key="5">
    <source>
        <dbReference type="Proteomes" id="UP000195402"/>
    </source>
</evidence>
<dbReference type="InterPro" id="IPR008942">
    <property type="entry name" value="ENTH_VHS"/>
</dbReference>
<dbReference type="InterPro" id="IPR006569">
    <property type="entry name" value="CID_dom"/>
</dbReference>
<feature type="region of interest" description="Disordered" evidence="2">
    <location>
        <begin position="319"/>
        <end position="352"/>
    </location>
</feature>
<dbReference type="InterPro" id="IPR045154">
    <property type="entry name" value="PCF11-like"/>
</dbReference>
<dbReference type="CDD" id="cd16982">
    <property type="entry name" value="CID_Pcf11"/>
    <property type="match status" value="1"/>
</dbReference>
<evidence type="ECO:0000313" key="4">
    <source>
        <dbReference type="EMBL" id="OVA10574.1"/>
    </source>
</evidence>
<dbReference type="SUPFAM" id="SSF48464">
    <property type="entry name" value="ENTH/VHS domain"/>
    <property type="match status" value="1"/>
</dbReference>
<dbReference type="GO" id="GO:0005737">
    <property type="term" value="C:cytoplasm"/>
    <property type="evidence" value="ECO:0007669"/>
    <property type="project" value="TreeGrafter"/>
</dbReference>
<dbReference type="FunFam" id="1.25.40.90:FF:000023">
    <property type="entry name" value="polyadenylation and cleavage factor homolog 4"/>
    <property type="match status" value="1"/>
</dbReference>
<dbReference type="Pfam" id="PF04818">
    <property type="entry name" value="CID"/>
    <property type="match status" value="1"/>
</dbReference>
<dbReference type="STRING" id="56857.A0A200QJF6"/>
<sequence length="953" mass="105325">MEEWFLSSRSNPRNLGFLPEHGVSSSNNNKAMPAELIQKPPSPVLDRFRALLKEREDELRVSDDEDDFTAPSAEDIVRLYDLVLSELTFNSKPIITDLTIIAGEQREFAEGIADVICNRIVEVSVDQKLPSLYLLDSIVKNIGSVYVRYFASRLHEVFCVAYKQVHPNLHPAMRHLFGTWSAVFPPSVLRRIAAELQLPTPTNHQSSGSIALSSSESMSPRPAHGIHVNPKYLEARRQFEHATVVNDVQPSRGISSSLQMFGKKPDFGYGEYDVDHSEIINQQVRAGKLGSPGIAARTSSIGVAERILPSKIGPARLLSPSRNGFGTDNSPERAVDRASPSHYGFEYGPRRMSGRDGERNDWWIKHGLDADDQQRPRALIDAYGNYRGKNALSEKPLKVERLDVNCINSEASTRSWQNTEEEEYVWEDMSPTLADHSRSNDSMPFNPPLGSLKTRNALGHPTAALLEPEFRRGNWPSQSLRTVVDDPATTAEDGISILGPGRGSMSKKAIGGPQTPNIATQIQGPPYAQEPWNLPSHLFQSFQHINQASGRAGQMSYAPAGTAPSAGQRMPSFVDNNNNHKQPALLQPHLLKPQEARESFNPSIPSQVSSHLVAQPLNHGHNPQGYSTLMSTPSLNQIPFPSVPIRNMPNNTSFQLQGGALPPLPPGPPPTSLQLRPTSQNMGPIASYPPVSTGYSGLISSLMAQGLISLTTQAPAQDSVGVEFDPDVLKVRHESAIKALYSDLPRQCTIRGLCFKCQEEHSSHMDWHVTKNRMSRNRKQQPSRKWFVSTSLWLSGAETLGTDAVPGFLPTEAVVEKKDDEEMAVPADENQNACALCGEPFDDFYSDETEEWMYKGAVYLNAIDGTTQGVDRSLLGPIVHAKCRSGSSVISSEAFGQDERERTDEGVCLYFNCFLMVVEGNNLIVQWGTCRTYPLKRYTLFIVTNDGSKEKQN</sequence>
<reference evidence="4 5" key="1">
    <citation type="journal article" date="2017" name="Mol. Plant">
        <title>The Genome of Medicinal Plant Macleaya cordata Provides New Insights into Benzylisoquinoline Alkaloids Metabolism.</title>
        <authorList>
            <person name="Liu X."/>
            <person name="Liu Y."/>
            <person name="Huang P."/>
            <person name="Ma Y."/>
            <person name="Qing Z."/>
            <person name="Tang Q."/>
            <person name="Cao H."/>
            <person name="Cheng P."/>
            <person name="Zheng Y."/>
            <person name="Yuan Z."/>
            <person name="Zhou Y."/>
            <person name="Liu J."/>
            <person name="Tang Z."/>
            <person name="Zhuo Y."/>
            <person name="Zhang Y."/>
            <person name="Yu L."/>
            <person name="Huang J."/>
            <person name="Yang P."/>
            <person name="Peng Q."/>
            <person name="Zhang J."/>
            <person name="Jiang W."/>
            <person name="Zhang Z."/>
            <person name="Lin K."/>
            <person name="Ro D.K."/>
            <person name="Chen X."/>
            <person name="Xiong X."/>
            <person name="Shang Y."/>
            <person name="Huang S."/>
            <person name="Zeng J."/>
        </authorList>
    </citation>
    <scope>NUCLEOTIDE SEQUENCE [LARGE SCALE GENOMIC DNA]</scope>
    <source>
        <strain evidence="5">cv. BLH2017</strain>
        <tissue evidence="4">Root</tissue>
    </source>
</reference>
<keyword evidence="5" id="KW-1185">Reference proteome</keyword>
<dbReference type="GO" id="GO:0006369">
    <property type="term" value="P:termination of RNA polymerase II transcription"/>
    <property type="evidence" value="ECO:0007669"/>
    <property type="project" value="InterPro"/>
</dbReference>
<dbReference type="GO" id="GO:0031124">
    <property type="term" value="P:mRNA 3'-end processing"/>
    <property type="evidence" value="ECO:0007669"/>
    <property type="project" value="InterPro"/>
</dbReference>
<feature type="compositionally biased region" description="Low complexity" evidence="2">
    <location>
        <begin position="206"/>
        <end position="219"/>
    </location>
</feature>
<evidence type="ECO:0000256" key="2">
    <source>
        <dbReference type="SAM" id="MobiDB-lite"/>
    </source>
</evidence>
<dbReference type="GO" id="GO:0005849">
    <property type="term" value="C:mRNA cleavage factor complex"/>
    <property type="evidence" value="ECO:0007669"/>
    <property type="project" value="TreeGrafter"/>
</dbReference>
<dbReference type="InParanoid" id="A0A200QJF6"/>
<proteinExistence type="predicted"/>
<organism evidence="4 5">
    <name type="scientific">Macleaya cordata</name>
    <name type="common">Five-seeded plume-poppy</name>
    <name type="synonym">Bocconia cordata</name>
    <dbReference type="NCBI Taxonomy" id="56857"/>
    <lineage>
        <taxon>Eukaryota</taxon>
        <taxon>Viridiplantae</taxon>
        <taxon>Streptophyta</taxon>
        <taxon>Embryophyta</taxon>
        <taxon>Tracheophyta</taxon>
        <taxon>Spermatophyta</taxon>
        <taxon>Magnoliopsida</taxon>
        <taxon>Ranunculales</taxon>
        <taxon>Papaveraceae</taxon>
        <taxon>Papaveroideae</taxon>
        <taxon>Macleaya</taxon>
    </lineage>
</organism>
<name>A0A200QJF6_MACCD</name>
<protein>
    <submittedName>
        <fullName evidence="4">CID domain</fullName>
    </submittedName>
</protein>
<comment type="caution">
    <text evidence="4">The sequence shown here is derived from an EMBL/GenBank/DDBJ whole genome shotgun (WGS) entry which is preliminary data.</text>
</comment>
<keyword evidence="1" id="KW-0507">mRNA processing</keyword>
<dbReference type="InterPro" id="IPR047415">
    <property type="entry name" value="Pcf11_CID"/>
</dbReference>
<dbReference type="GO" id="GO:0003729">
    <property type="term" value="F:mRNA binding"/>
    <property type="evidence" value="ECO:0007669"/>
    <property type="project" value="InterPro"/>
</dbReference>
<feature type="compositionally biased region" description="Polar residues" evidence="2">
    <location>
        <begin position="320"/>
        <end position="329"/>
    </location>
</feature>
<dbReference type="PROSITE" id="PS51391">
    <property type="entry name" value="CID"/>
    <property type="match status" value="1"/>
</dbReference>
<dbReference type="AlphaFoldDB" id="A0A200QJF6"/>
<dbReference type="OMA" id="WPATNSK"/>
<dbReference type="Gene3D" id="1.25.40.90">
    <property type="match status" value="1"/>
</dbReference>
<evidence type="ECO:0000256" key="1">
    <source>
        <dbReference type="ARBA" id="ARBA00022664"/>
    </source>
</evidence>